<evidence type="ECO:0000256" key="1">
    <source>
        <dbReference type="SAM" id="MobiDB-lite"/>
    </source>
</evidence>
<organism evidence="2 3">
    <name type="scientific">Phyllosticta citribraziliensis</name>
    <dbReference type="NCBI Taxonomy" id="989973"/>
    <lineage>
        <taxon>Eukaryota</taxon>
        <taxon>Fungi</taxon>
        <taxon>Dikarya</taxon>
        <taxon>Ascomycota</taxon>
        <taxon>Pezizomycotina</taxon>
        <taxon>Dothideomycetes</taxon>
        <taxon>Dothideomycetes incertae sedis</taxon>
        <taxon>Botryosphaeriales</taxon>
        <taxon>Phyllostictaceae</taxon>
        <taxon>Phyllosticta</taxon>
    </lineage>
</organism>
<feature type="region of interest" description="Disordered" evidence="1">
    <location>
        <begin position="136"/>
        <end position="159"/>
    </location>
</feature>
<name>A0ABR1M815_9PEZI</name>
<dbReference type="RefSeq" id="XP_066659254.1">
    <property type="nucleotide sequence ID" value="XM_066798559.1"/>
</dbReference>
<accession>A0ABR1M815</accession>
<dbReference type="Proteomes" id="UP001360953">
    <property type="component" value="Unassembled WGS sequence"/>
</dbReference>
<dbReference type="EMBL" id="JBBPEH010000001">
    <property type="protein sequence ID" value="KAK7544019.1"/>
    <property type="molecule type" value="Genomic_DNA"/>
</dbReference>
<dbReference type="GeneID" id="92031465"/>
<keyword evidence="3" id="KW-1185">Reference proteome</keyword>
<sequence>MASRAVKSSSWRTSRWLPKFLRKPEPERPYYNIYKNPYRAKRLWPPDLSKLSWRDQVRFDRKYRRRLKMVSSWPVWNRRVKLAQWLILGSVGFYMVCIIDWKTEMEIKAGGPVSGWSPFQVPHDFFWDNWRKVFGGKKKTSNVSTPENIEKPDESQPAA</sequence>
<proteinExistence type="predicted"/>
<feature type="compositionally biased region" description="Basic and acidic residues" evidence="1">
    <location>
        <begin position="148"/>
        <end position="159"/>
    </location>
</feature>
<evidence type="ECO:0000313" key="3">
    <source>
        <dbReference type="Proteomes" id="UP001360953"/>
    </source>
</evidence>
<protein>
    <submittedName>
        <fullName evidence="2">Uncharacterized protein</fullName>
    </submittedName>
</protein>
<gene>
    <name evidence="2" type="ORF">J3D65DRAFT_608235</name>
</gene>
<comment type="caution">
    <text evidence="2">The sequence shown here is derived from an EMBL/GenBank/DDBJ whole genome shotgun (WGS) entry which is preliminary data.</text>
</comment>
<reference evidence="2 3" key="1">
    <citation type="submission" date="2024-04" db="EMBL/GenBank/DDBJ databases">
        <title>Phyllosticta paracitricarpa is synonymous to the EU quarantine fungus P. citricarpa based on phylogenomic analyses.</title>
        <authorList>
            <consortium name="Lawrence Berkeley National Laboratory"/>
            <person name="Van ingen-buijs V.A."/>
            <person name="Van westerhoven A.C."/>
            <person name="Haridas S."/>
            <person name="Skiadas P."/>
            <person name="Martin F."/>
            <person name="Groenewald J.Z."/>
            <person name="Crous P.W."/>
            <person name="Seidl M.F."/>
        </authorList>
    </citation>
    <scope>NUCLEOTIDE SEQUENCE [LARGE SCALE GENOMIC DNA]</scope>
    <source>
        <strain evidence="2 3">CPC 17464</strain>
    </source>
</reference>
<evidence type="ECO:0000313" key="2">
    <source>
        <dbReference type="EMBL" id="KAK7544019.1"/>
    </source>
</evidence>